<name>A0ACC4AWE0_POPAL</name>
<evidence type="ECO:0000313" key="1">
    <source>
        <dbReference type="EMBL" id="KAL3570361.1"/>
    </source>
</evidence>
<sequence length="232" mass="25933">MQFLSLLYPGASRRKKAGDSASNLQVVANVIEGVEIDLNKPLYCGFLRFEAHYTLDNGTTELEYLIHPIYSFHIVIFSRNAEHLARDITVNHHPLSSISATRLFSGVRLRGVLSSCNEDENVELKGVFRGDVTVAGETSSNDHSKDSEFSLFRCSDLIIAFSGDENMEMDRLLAAPGRETTDVAETSSNDQREYSNSNTELFLFADKSYEQFMEKLDSSTNYSSRLSMSGVN</sequence>
<organism evidence="1 2">
    <name type="scientific">Populus alba</name>
    <name type="common">White poplar</name>
    <dbReference type="NCBI Taxonomy" id="43335"/>
    <lineage>
        <taxon>Eukaryota</taxon>
        <taxon>Viridiplantae</taxon>
        <taxon>Streptophyta</taxon>
        <taxon>Embryophyta</taxon>
        <taxon>Tracheophyta</taxon>
        <taxon>Spermatophyta</taxon>
        <taxon>Magnoliopsida</taxon>
        <taxon>eudicotyledons</taxon>
        <taxon>Gunneridae</taxon>
        <taxon>Pentapetalae</taxon>
        <taxon>rosids</taxon>
        <taxon>fabids</taxon>
        <taxon>Malpighiales</taxon>
        <taxon>Salicaceae</taxon>
        <taxon>Saliceae</taxon>
        <taxon>Populus</taxon>
    </lineage>
</organism>
<comment type="caution">
    <text evidence="1">The sequence shown here is derived from an EMBL/GenBank/DDBJ whole genome shotgun (WGS) entry which is preliminary data.</text>
</comment>
<protein>
    <submittedName>
        <fullName evidence="1">Uncharacterized protein</fullName>
    </submittedName>
</protein>
<proteinExistence type="predicted"/>
<reference evidence="1 2" key="1">
    <citation type="journal article" date="2024" name="Plant Biotechnol. J.">
        <title>Genome and CRISPR/Cas9 system of a widespread forest tree (Populus alba) in the world.</title>
        <authorList>
            <person name="Liu Y.J."/>
            <person name="Jiang P.F."/>
            <person name="Han X.M."/>
            <person name="Li X.Y."/>
            <person name="Wang H.M."/>
            <person name="Wang Y.J."/>
            <person name="Wang X.X."/>
            <person name="Zeng Q.Y."/>
        </authorList>
    </citation>
    <scope>NUCLEOTIDE SEQUENCE [LARGE SCALE GENOMIC DNA]</scope>
    <source>
        <strain evidence="2">cv. PAL-ZL1</strain>
    </source>
</reference>
<dbReference type="EMBL" id="RCHU02000015">
    <property type="protein sequence ID" value="KAL3570361.1"/>
    <property type="molecule type" value="Genomic_DNA"/>
</dbReference>
<keyword evidence="2" id="KW-1185">Reference proteome</keyword>
<accession>A0ACC4AWE0</accession>
<gene>
    <name evidence="1" type="ORF">D5086_027610</name>
</gene>
<evidence type="ECO:0000313" key="2">
    <source>
        <dbReference type="Proteomes" id="UP000309997"/>
    </source>
</evidence>
<dbReference type="Proteomes" id="UP000309997">
    <property type="component" value="Unassembled WGS sequence"/>
</dbReference>